<keyword evidence="3" id="KW-1185">Reference proteome</keyword>
<dbReference type="GO" id="GO:0006646">
    <property type="term" value="P:phosphatidylethanolamine biosynthetic process"/>
    <property type="evidence" value="ECO:0007669"/>
    <property type="project" value="TreeGrafter"/>
</dbReference>
<dbReference type="Pfam" id="PF01636">
    <property type="entry name" value="APH"/>
    <property type="match status" value="1"/>
</dbReference>
<dbReference type="Gene3D" id="3.90.1200.10">
    <property type="match status" value="1"/>
</dbReference>
<dbReference type="EMBL" id="JAPTGG010000007">
    <property type="protein sequence ID" value="MCZ0865432.1"/>
    <property type="molecule type" value="Genomic_DNA"/>
</dbReference>
<dbReference type="CDD" id="cd05151">
    <property type="entry name" value="ChoK-like"/>
    <property type="match status" value="1"/>
</dbReference>
<dbReference type="SUPFAM" id="SSF56112">
    <property type="entry name" value="Protein kinase-like (PK-like)"/>
    <property type="match status" value="1"/>
</dbReference>
<dbReference type="RefSeq" id="WP_258331580.1">
    <property type="nucleotide sequence ID" value="NZ_JAPTGG010000007.1"/>
</dbReference>
<reference evidence="2 3" key="1">
    <citation type="submission" date="2022-12" db="EMBL/GenBank/DDBJ databases">
        <title>Dasania phycosphaerae sp. nov., isolated from particulate material of the south coast of Korea.</title>
        <authorList>
            <person name="Jiang Y."/>
        </authorList>
    </citation>
    <scope>NUCLEOTIDE SEQUENCE [LARGE SCALE GENOMIC DNA]</scope>
    <source>
        <strain evidence="2 3">GY-19</strain>
    </source>
</reference>
<dbReference type="InterPro" id="IPR002575">
    <property type="entry name" value="Aminoglycoside_PTrfase"/>
</dbReference>
<dbReference type="GO" id="GO:0004305">
    <property type="term" value="F:ethanolamine kinase activity"/>
    <property type="evidence" value="ECO:0007669"/>
    <property type="project" value="TreeGrafter"/>
</dbReference>
<dbReference type="PANTHER" id="PTHR22603:SF66">
    <property type="entry name" value="ETHANOLAMINE KINASE"/>
    <property type="match status" value="1"/>
</dbReference>
<dbReference type="InterPro" id="IPR011009">
    <property type="entry name" value="Kinase-like_dom_sf"/>
</dbReference>
<accession>A0A9J6RML8</accession>
<organism evidence="2 3">
    <name type="scientific">Dasania phycosphaerae</name>
    <dbReference type="NCBI Taxonomy" id="2950436"/>
    <lineage>
        <taxon>Bacteria</taxon>
        <taxon>Pseudomonadati</taxon>
        <taxon>Pseudomonadota</taxon>
        <taxon>Gammaproteobacteria</taxon>
        <taxon>Cellvibrionales</taxon>
        <taxon>Spongiibacteraceae</taxon>
        <taxon>Dasania</taxon>
    </lineage>
</organism>
<dbReference type="AlphaFoldDB" id="A0A9J6RML8"/>
<feature type="domain" description="Aminoglycoside phosphotransferase" evidence="1">
    <location>
        <begin position="27"/>
        <end position="218"/>
    </location>
</feature>
<evidence type="ECO:0000313" key="3">
    <source>
        <dbReference type="Proteomes" id="UP001069090"/>
    </source>
</evidence>
<sequence length="290" mass="33001">MPSNRINTILQNYASWGLASSAKPQLLRQLEGGLTNQSFLLQLADECYVLRLFSPHSQQLNINREAEYRIASIAAQQGLSPQTIYLAPDHSYSISRYLDAELFNHSALSRAEKLQRLAQCLQQLHSIHIDIELPQLIVSEKAQHYWQAIAQLPAAAIYLQYKAPLQQYFKQLPVLAPPVLCHNDLVVENILLGEQGLRLIDWEYAAMGNPYFDLAAVIINQQLNAENEQLFLGSYTKSVDLLALQQAKLQVRYLECLWWLMQSPLNKNFVQQLLQDLLLATGLEGGEFQR</sequence>
<gene>
    <name evidence="2" type="ORF">O0V09_09480</name>
</gene>
<evidence type="ECO:0000259" key="1">
    <source>
        <dbReference type="Pfam" id="PF01636"/>
    </source>
</evidence>
<proteinExistence type="predicted"/>
<comment type="caution">
    <text evidence="2">The sequence shown here is derived from an EMBL/GenBank/DDBJ whole genome shotgun (WGS) entry which is preliminary data.</text>
</comment>
<dbReference type="Gene3D" id="3.30.200.20">
    <property type="entry name" value="Phosphorylase Kinase, domain 1"/>
    <property type="match status" value="1"/>
</dbReference>
<name>A0A9J6RML8_9GAMM</name>
<evidence type="ECO:0000313" key="2">
    <source>
        <dbReference type="EMBL" id="MCZ0865432.1"/>
    </source>
</evidence>
<dbReference type="Proteomes" id="UP001069090">
    <property type="component" value="Unassembled WGS sequence"/>
</dbReference>
<dbReference type="PANTHER" id="PTHR22603">
    <property type="entry name" value="CHOLINE/ETHANOALAMINE KINASE"/>
    <property type="match status" value="1"/>
</dbReference>
<protein>
    <submittedName>
        <fullName evidence="2">Phosphotransferase family protein</fullName>
    </submittedName>
</protein>
<dbReference type="GO" id="GO:0005737">
    <property type="term" value="C:cytoplasm"/>
    <property type="evidence" value="ECO:0007669"/>
    <property type="project" value="TreeGrafter"/>
</dbReference>